<evidence type="ECO:0000259" key="5">
    <source>
        <dbReference type="PROSITE" id="PS52015"/>
    </source>
</evidence>
<evidence type="ECO:0000313" key="6">
    <source>
        <dbReference type="EMBL" id="AMO25103.1"/>
    </source>
</evidence>
<keyword evidence="7" id="KW-1185">Reference proteome</keyword>
<dbReference type="NCBIfam" id="TIGR01352">
    <property type="entry name" value="tonB_Cterm"/>
    <property type="match status" value="1"/>
</dbReference>
<feature type="domain" description="TonB C-terminal" evidence="5">
    <location>
        <begin position="1"/>
        <end position="78"/>
    </location>
</feature>
<dbReference type="Pfam" id="PF03544">
    <property type="entry name" value="TonB_C"/>
    <property type="match status" value="1"/>
</dbReference>
<organism evidence="6 7">
    <name type="scientific">Ramlibacter tataouinensis</name>
    <dbReference type="NCBI Taxonomy" id="94132"/>
    <lineage>
        <taxon>Bacteria</taxon>
        <taxon>Pseudomonadati</taxon>
        <taxon>Pseudomonadota</taxon>
        <taxon>Betaproteobacteria</taxon>
        <taxon>Burkholderiales</taxon>
        <taxon>Comamonadaceae</taxon>
        <taxon>Ramlibacter</taxon>
    </lineage>
</organism>
<dbReference type="InterPro" id="IPR037682">
    <property type="entry name" value="TonB_C"/>
</dbReference>
<dbReference type="InterPro" id="IPR006260">
    <property type="entry name" value="TonB/TolA_C"/>
</dbReference>
<protein>
    <recommendedName>
        <fullName evidence="5">TonB C-terminal domain-containing protein</fullName>
    </recommendedName>
</protein>
<evidence type="ECO:0000256" key="3">
    <source>
        <dbReference type="ARBA" id="ARBA00022989"/>
    </source>
</evidence>
<dbReference type="Gene3D" id="3.30.1150.10">
    <property type="match status" value="1"/>
</dbReference>
<evidence type="ECO:0000256" key="2">
    <source>
        <dbReference type="ARBA" id="ARBA00022692"/>
    </source>
</evidence>
<dbReference type="GO" id="GO:0055085">
    <property type="term" value="P:transmembrane transport"/>
    <property type="evidence" value="ECO:0007669"/>
    <property type="project" value="InterPro"/>
</dbReference>
<keyword evidence="2" id="KW-0812">Transmembrane</keyword>
<dbReference type="EMBL" id="CP010951">
    <property type="protein sequence ID" value="AMO25103.1"/>
    <property type="molecule type" value="Genomic_DNA"/>
</dbReference>
<evidence type="ECO:0000256" key="1">
    <source>
        <dbReference type="ARBA" id="ARBA00004167"/>
    </source>
</evidence>
<dbReference type="GO" id="GO:0016020">
    <property type="term" value="C:membrane"/>
    <property type="evidence" value="ECO:0007669"/>
    <property type="project" value="UniProtKB-SubCell"/>
</dbReference>
<reference evidence="6 7" key="1">
    <citation type="journal article" date="2014" name="Int. J. Syst. Evol. Microbiol.">
        <title>Ramlibacter solisilvae sp. nov., isolated from forest soil, and emended description of the genus Ramlibacter.</title>
        <authorList>
            <person name="Lee H.J."/>
            <person name="Lee S.H."/>
            <person name="Lee S.S."/>
            <person name="Lee J.S."/>
            <person name="Kim Y."/>
            <person name="Kim S.C."/>
            <person name="Jeon C.O."/>
        </authorList>
    </citation>
    <scope>NUCLEOTIDE SEQUENCE [LARGE SCALE GENOMIC DNA]</scope>
    <source>
        <strain evidence="6 7">5-10</strain>
    </source>
</reference>
<name>A0A127JZ43_9BURK</name>
<sequence length="78" mass="8518">MRLSVHYKIRDGAPSGTTMVKLHVDKNGQTRNVALLESSGKPNLDEAVINSAWGGTFQPYLVNGEPTEVTVVVPFHLK</sequence>
<comment type="subcellular location">
    <subcellularLocation>
        <location evidence="1">Membrane</location>
        <topology evidence="1">Single-pass membrane protein</topology>
    </subcellularLocation>
</comment>
<evidence type="ECO:0000313" key="7">
    <source>
        <dbReference type="Proteomes" id="UP000070433"/>
    </source>
</evidence>
<dbReference type="AlphaFoldDB" id="A0A127JZ43"/>
<proteinExistence type="predicted"/>
<dbReference type="Proteomes" id="UP000070433">
    <property type="component" value="Chromosome"/>
</dbReference>
<dbReference type="PROSITE" id="PS52015">
    <property type="entry name" value="TONB_CTD"/>
    <property type="match status" value="1"/>
</dbReference>
<accession>A0A127JZ43</accession>
<gene>
    <name evidence="6" type="ORF">UC35_22570</name>
</gene>
<keyword evidence="3" id="KW-1133">Transmembrane helix</keyword>
<dbReference type="SUPFAM" id="SSF74653">
    <property type="entry name" value="TolA/TonB C-terminal domain"/>
    <property type="match status" value="1"/>
</dbReference>
<keyword evidence="4" id="KW-0472">Membrane</keyword>
<evidence type="ECO:0000256" key="4">
    <source>
        <dbReference type="ARBA" id="ARBA00023136"/>
    </source>
</evidence>